<comment type="subunit">
    <text evidence="3 15">Tetramer of two alpha and two beta subunits.</text>
</comment>
<dbReference type="InterPro" id="IPR002547">
    <property type="entry name" value="tRNA-bd_dom"/>
</dbReference>
<evidence type="ECO:0000256" key="3">
    <source>
        <dbReference type="ARBA" id="ARBA00011209"/>
    </source>
</evidence>
<dbReference type="FunFam" id="3.50.40.10:FF:000001">
    <property type="entry name" value="Phenylalanine--tRNA ligase beta subunit"/>
    <property type="match status" value="1"/>
</dbReference>
<dbReference type="SUPFAM" id="SSF56037">
    <property type="entry name" value="PheT/TilS domain"/>
    <property type="match status" value="1"/>
</dbReference>
<evidence type="ECO:0000256" key="14">
    <source>
        <dbReference type="ARBA" id="ARBA00049255"/>
    </source>
</evidence>
<dbReference type="RefSeq" id="WP_068548981.1">
    <property type="nucleotide sequence ID" value="NZ_AP013035.1"/>
</dbReference>
<dbReference type="InterPro" id="IPR045060">
    <property type="entry name" value="Phe-tRNA-ligase_IIc_bsu"/>
</dbReference>
<dbReference type="SMART" id="SM00874">
    <property type="entry name" value="B5"/>
    <property type="match status" value="1"/>
</dbReference>
<dbReference type="GO" id="GO:0000049">
    <property type="term" value="F:tRNA binding"/>
    <property type="evidence" value="ECO:0007669"/>
    <property type="project" value="UniProtKB-UniRule"/>
</dbReference>
<feature type="domain" description="B5" evidence="19">
    <location>
        <begin position="402"/>
        <end position="478"/>
    </location>
</feature>
<comment type="subcellular location">
    <subcellularLocation>
        <location evidence="1 15">Cytoplasm</location>
    </subcellularLocation>
</comment>
<dbReference type="GO" id="GO:0006432">
    <property type="term" value="P:phenylalanyl-tRNA aminoacylation"/>
    <property type="evidence" value="ECO:0007669"/>
    <property type="project" value="UniProtKB-UniRule"/>
</dbReference>
<keyword evidence="9 15" id="KW-0067">ATP-binding</keyword>
<feature type="binding site" evidence="15">
    <location>
        <position position="462"/>
    </location>
    <ligand>
        <name>Mg(2+)</name>
        <dbReference type="ChEBI" id="CHEBI:18420"/>
        <note>shared with alpha subunit</note>
    </ligand>
</feature>
<feature type="binding site" evidence="15">
    <location>
        <position position="465"/>
    </location>
    <ligand>
        <name>Mg(2+)</name>
        <dbReference type="ChEBI" id="CHEBI:18420"/>
        <note>shared with alpha subunit</note>
    </ligand>
</feature>
<evidence type="ECO:0000256" key="12">
    <source>
        <dbReference type="ARBA" id="ARBA00022917"/>
    </source>
</evidence>
<dbReference type="OrthoDB" id="9805455at2"/>
<evidence type="ECO:0000259" key="19">
    <source>
        <dbReference type="PROSITE" id="PS51483"/>
    </source>
</evidence>
<dbReference type="FunFam" id="2.40.50.140:FF:000045">
    <property type="entry name" value="Phenylalanine--tRNA ligase beta subunit"/>
    <property type="match status" value="1"/>
</dbReference>
<dbReference type="InterPro" id="IPR036690">
    <property type="entry name" value="Fdx_antiC-bd_sf"/>
</dbReference>
<evidence type="ECO:0000256" key="9">
    <source>
        <dbReference type="ARBA" id="ARBA00022840"/>
    </source>
</evidence>
<dbReference type="CDD" id="cd02796">
    <property type="entry name" value="tRNA_bind_bactPheRS"/>
    <property type="match status" value="1"/>
</dbReference>
<feature type="domain" description="FDX-ACB" evidence="18">
    <location>
        <begin position="702"/>
        <end position="795"/>
    </location>
</feature>
<dbReference type="EC" id="6.1.1.20" evidence="15"/>
<dbReference type="Proteomes" id="UP000063234">
    <property type="component" value="Chromosome"/>
</dbReference>
<dbReference type="PROSITE" id="PS50886">
    <property type="entry name" value="TRBD"/>
    <property type="match status" value="1"/>
</dbReference>
<dbReference type="InterPro" id="IPR012340">
    <property type="entry name" value="NA-bd_OB-fold"/>
</dbReference>
<dbReference type="Gene3D" id="3.30.56.10">
    <property type="match status" value="2"/>
</dbReference>
<protein>
    <recommendedName>
        <fullName evidence="15">Phenylalanine--tRNA ligase beta subunit</fullName>
        <ecNumber evidence="15">6.1.1.20</ecNumber>
    </recommendedName>
    <alternativeName>
        <fullName evidence="15">Phenylalanyl-tRNA synthetase beta subunit</fullName>
        <shortName evidence="15">PheRS</shortName>
    </alternativeName>
</protein>
<comment type="catalytic activity">
    <reaction evidence="14 15">
        <text>tRNA(Phe) + L-phenylalanine + ATP = L-phenylalanyl-tRNA(Phe) + AMP + diphosphate + H(+)</text>
        <dbReference type="Rhea" id="RHEA:19413"/>
        <dbReference type="Rhea" id="RHEA-COMP:9668"/>
        <dbReference type="Rhea" id="RHEA-COMP:9699"/>
        <dbReference type="ChEBI" id="CHEBI:15378"/>
        <dbReference type="ChEBI" id="CHEBI:30616"/>
        <dbReference type="ChEBI" id="CHEBI:33019"/>
        <dbReference type="ChEBI" id="CHEBI:58095"/>
        <dbReference type="ChEBI" id="CHEBI:78442"/>
        <dbReference type="ChEBI" id="CHEBI:78531"/>
        <dbReference type="ChEBI" id="CHEBI:456215"/>
        <dbReference type="EC" id="6.1.1.20"/>
    </reaction>
</comment>
<dbReference type="STRING" id="1298851.TST_0285"/>
<dbReference type="Pfam" id="PF03483">
    <property type="entry name" value="B3_4"/>
    <property type="match status" value="1"/>
</dbReference>
<evidence type="ECO:0000256" key="16">
    <source>
        <dbReference type="PROSITE-ProRule" id="PRU00209"/>
    </source>
</evidence>
<keyword evidence="13 15" id="KW-0030">Aminoacyl-tRNA synthetase</keyword>
<evidence type="ECO:0000256" key="4">
    <source>
        <dbReference type="ARBA" id="ARBA00022490"/>
    </source>
</evidence>
<dbReference type="Gene3D" id="3.30.930.10">
    <property type="entry name" value="Bira Bifunctional Protein, Domain 2"/>
    <property type="match status" value="1"/>
</dbReference>
<evidence type="ECO:0000256" key="1">
    <source>
        <dbReference type="ARBA" id="ARBA00004496"/>
    </source>
</evidence>
<evidence type="ECO:0000256" key="15">
    <source>
        <dbReference type="HAMAP-Rule" id="MF_00283"/>
    </source>
</evidence>
<dbReference type="Pfam" id="PF03484">
    <property type="entry name" value="B5"/>
    <property type="match status" value="1"/>
</dbReference>
<dbReference type="SUPFAM" id="SSF54991">
    <property type="entry name" value="Anticodon-binding domain of PheRS"/>
    <property type="match status" value="1"/>
</dbReference>
<keyword evidence="12 15" id="KW-0648">Protein biosynthesis</keyword>
<evidence type="ECO:0000313" key="21">
    <source>
        <dbReference type="Proteomes" id="UP000063234"/>
    </source>
</evidence>
<dbReference type="PROSITE" id="PS51447">
    <property type="entry name" value="FDX_ACB"/>
    <property type="match status" value="1"/>
</dbReference>
<evidence type="ECO:0000256" key="13">
    <source>
        <dbReference type="ARBA" id="ARBA00023146"/>
    </source>
</evidence>
<keyword evidence="21" id="KW-1185">Reference proteome</keyword>
<comment type="similarity">
    <text evidence="2 15">Belongs to the phenylalanyl-tRNA synthetase beta subunit family. Type 1 subfamily.</text>
</comment>
<keyword evidence="11 16" id="KW-0694">RNA-binding</keyword>
<dbReference type="Pfam" id="PF03147">
    <property type="entry name" value="FDX-ACB"/>
    <property type="match status" value="1"/>
</dbReference>
<keyword evidence="8 15" id="KW-0547">Nucleotide-binding</keyword>
<dbReference type="Gene3D" id="2.40.50.140">
    <property type="entry name" value="Nucleic acid-binding proteins"/>
    <property type="match status" value="1"/>
</dbReference>
<dbReference type="SMART" id="SM00896">
    <property type="entry name" value="FDX-ACB"/>
    <property type="match status" value="1"/>
</dbReference>
<evidence type="ECO:0000256" key="11">
    <source>
        <dbReference type="ARBA" id="ARBA00022884"/>
    </source>
</evidence>
<dbReference type="GO" id="GO:0000287">
    <property type="term" value="F:magnesium ion binding"/>
    <property type="evidence" value="ECO:0007669"/>
    <property type="project" value="UniProtKB-UniRule"/>
</dbReference>
<dbReference type="InterPro" id="IPR004532">
    <property type="entry name" value="Phe-tRNA-ligase_IIc_bsu_bact"/>
</dbReference>
<feature type="binding site" evidence="15">
    <location>
        <position position="466"/>
    </location>
    <ligand>
        <name>Mg(2+)</name>
        <dbReference type="ChEBI" id="CHEBI:18420"/>
        <note>shared with alpha subunit</note>
    </ligand>
</feature>
<keyword evidence="4 15" id="KW-0963">Cytoplasm</keyword>
<dbReference type="InterPro" id="IPR045864">
    <property type="entry name" value="aa-tRNA-synth_II/BPL/LPL"/>
</dbReference>
<organism evidence="20 21">
    <name type="scientific">Thermosulfidibacter takaii (strain DSM 17441 / JCM 13301 / NBRC 103674 / ABI70S6)</name>
    <dbReference type="NCBI Taxonomy" id="1298851"/>
    <lineage>
        <taxon>Bacteria</taxon>
        <taxon>Pseudomonadati</taxon>
        <taxon>Thermosulfidibacterota</taxon>
        <taxon>Thermosulfidibacteria</taxon>
        <taxon>Thermosulfidibacterales</taxon>
        <taxon>Thermosulfidibacteraceae</taxon>
    </lineage>
</organism>
<evidence type="ECO:0000313" key="20">
    <source>
        <dbReference type="EMBL" id="BAT71094.1"/>
    </source>
</evidence>
<dbReference type="Pfam" id="PF17759">
    <property type="entry name" value="tRNA_synthFbeta"/>
    <property type="match status" value="1"/>
</dbReference>
<dbReference type="CDD" id="cd00769">
    <property type="entry name" value="PheRS_beta_core"/>
    <property type="match status" value="1"/>
</dbReference>
<evidence type="ECO:0000256" key="6">
    <source>
        <dbReference type="ARBA" id="ARBA00022598"/>
    </source>
</evidence>
<keyword evidence="5 16" id="KW-0820">tRNA-binding</keyword>
<evidence type="ECO:0000256" key="10">
    <source>
        <dbReference type="ARBA" id="ARBA00022842"/>
    </source>
</evidence>
<evidence type="ECO:0000256" key="7">
    <source>
        <dbReference type="ARBA" id="ARBA00022723"/>
    </source>
</evidence>
<dbReference type="InterPro" id="IPR041616">
    <property type="entry name" value="PheRS_beta_core"/>
</dbReference>
<evidence type="ECO:0000256" key="5">
    <source>
        <dbReference type="ARBA" id="ARBA00022555"/>
    </source>
</evidence>
<feature type="binding site" evidence="15">
    <location>
        <position position="456"/>
    </location>
    <ligand>
        <name>Mg(2+)</name>
        <dbReference type="ChEBI" id="CHEBI:18420"/>
        <note>shared with alpha subunit</note>
    </ligand>
</feature>
<dbReference type="PATRIC" id="fig|1298851.3.peg.293"/>
<keyword evidence="7 15" id="KW-0479">Metal-binding</keyword>
<keyword evidence="10 15" id="KW-0460">Magnesium</keyword>
<dbReference type="PANTHER" id="PTHR10947">
    <property type="entry name" value="PHENYLALANYL-TRNA SYNTHETASE BETA CHAIN AND LEUCINE-RICH REPEAT-CONTAINING PROTEIN 47"/>
    <property type="match status" value="1"/>
</dbReference>
<dbReference type="SMART" id="SM00873">
    <property type="entry name" value="B3_4"/>
    <property type="match status" value="1"/>
</dbReference>
<dbReference type="HAMAP" id="MF_00283">
    <property type="entry name" value="Phe_tRNA_synth_beta1"/>
    <property type="match status" value="1"/>
</dbReference>
<dbReference type="InterPro" id="IPR033714">
    <property type="entry name" value="tRNA_bind_bactPheRS"/>
</dbReference>
<gene>
    <name evidence="15 20" type="primary">pheT</name>
    <name evidence="20" type="ORF">TST_0285</name>
</gene>
<dbReference type="PANTHER" id="PTHR10947:SF0">
    <property type="entry name" value="PHENYLALANINE--TRNA LIGASE BETA SUBUNIT"/>
    <property type="match status" value="1"/>
</dbReference>
<dbReference type="InterPro" id="IPR020825">
    <property type="entry name" value="Phe-tRNA_synthase-like_B3/B4"/>
</dbReference>
<dbReference type="NCBIfam" id="NF045760">
    <property type="entry name" value="YtpR"/>
    <property type="match status" value="1"/>
</dbReference>
<dbReference type="AlphaFoldDB" id="A0A0S3QS00"/>
<dbReference type="InterPro" id="IPR009061">
    <property type="entry name" value="DNA-bd_dom_put_sf"/>
</dbReference>
<evidence type="ECO:0000259" key="18">
    <source>
        <dbReference type="PROSITE" id="PS51447"/>
    </source>
</evidence>
<name>A0A0S3QS00_THET7</name>
<dbReference type="InterPro" id="IPR005147">
    <property type="entry name" value="tRNA_synthase_B5-dom"/>
</dbReference>
<proteinExistence type="inferred from homology"/>
<dbReference type="SUPFAM" id="SSF50249">
    <property type="entry name" value="Nucleic acid-binding proteins"/>
    <property type="match status" value="1"/>
</dbReference>
<evidence type="ECO:0000256" key="2">
    <source>
        <dbReference type="ARBA" id="ARBA00008653"/>
    </source>
</evidence>
<dbReference type="Gene3D" id="3.50.40.10">
    <property type="entry name" value="Phenylalanyl-trna Synthetase, Chain B, domain 3"/>
    <property type="match status" value="1"/>
</dbReference>
<reference evidence="21" key="1">
    <citation type="journal article" date="2018" name="Science">
        <title>A primordial and reversible TCA cycle in a facultatively chemolithoautotrophic thermophile.</title>
        <authorList>
            <person name="Nunoura T."/>
            <person name="Chikaraishi Y."/>
            <person name="Izaki R."/>
            <person name="Suwa T."/>
            <person name="Sato T."/>
            <person name="Harada T."/>
            <person name="Mori K."/>
            <person name="Kato Y."/>
            <person name="Miyazaki M."/>
            <person name="Shimamura S."/>
            <person name="Yanagawa K."/>
            <person name="Shuto A."/>
            <person name="Ohkouchi N."/>
            <person name="Fujita N."/>
            <person name="Takaki Y."/>
            <person name="Atomi H."/>
            <person name="Takai K."/>
        </authorList>
    </citation>
    <scope>NUCLEOTIDE SEQUENCE [LARGE SCALE GENOMIC DNA]</scope>
    <source>
        <strain evidence="21">DSM 17441 / JCM 13301 / NBRC 103674 / ABI70S6</strain>
    </source>
</reference>
<dbReference type="GO" id="GO:0005524">
    <property type="term" value="F:ATP binding"/>
    <property type="evidence" value="ECO:0007669"/>
    <property type="project" value="UniProtKB-UniRule"/>
</dbReference>
<accession>A0A0S3QS00</accession>
<dbReference type="Gene3D" id="3.30.70.380">
    <property type="entry name" value="Ferrodoxin-fold anticodon-binding domain"/>
    <property type="match status" value="1"/>
</dbReference>
<dbReference type="GO" id="GO:0009328">
    <property type="term" value="C:phenylalanine-tRNA ligase complex"/>
    <property type="evidence" value="ECO:0007669"/>
    <property type="project" value="TreeGrafter"/>
</dbReference>
<evidence type="ECO:0000256" key="8">
    <source>
        <dbReference type="ARBA" id="ARBA00022741"/>
    </source>
</evidence>
<keyword evidence="6 15" id="KW-0436">Ligase</keyword>
<sequence length="797" mass="89926">MRVLWSVLGRFVNIEDLDPFDVAERLTMAGLEVEAVEYLGDELKNCVVAQILEVEPHPESNKLKVLKVSDGSGQHQVVCGAPNVEKDMKVALALPGAVLPDGAKVDVAEIRGVVSNGMLLSEIELGLVDETWGILELPDEAEVGAPLHKWVYMDDYVLEVGPTPNRGDCFGVLGVAREVAAIYKMELSLPEVDFPEELDEVEKYVDVEIEAPDLCPRYTARYIEGVIVDESALWMKVAVKAFGMRPISNIVDVTNYVLMEVGHPLHAFDFERLKEGKIVVRRAREGEYIVTLDGEYRELTPDALVIADGQRPVALAGIMGGANSEVARSTTKVLLESAYFDPTSIRRTSKRMGLSTEASKRFERGMDIETLVYAVNRATQLIVDLAGGKVAKGIYDVYPKPFEKSKVYLSYEKLDKLLGVEVPKEEAKDILKRLCFEVEEEAGGVKVRVPYHRMLDVTRDVDLVEEVARIWGYDKIPSLMPAQRLPHYVIESEYAFVQRVRDLAVNCGLKEAICYSFINPVYYDYLKLEAEDKRRKAVKLLNPLSEEMSVMRTTLLPGLLESAGRNHRVRVFDAALFEVGHVFFNDEAISEKLHFGFVLTGRTPVQWMQKPRKYDYFDAKGIVEYMAERLGVSFTFVQSKQPFLHPGQSADVLLEDRVIGFIGVLHPDVVEAFELKPPVVVGELDLEPLKTAQKSVKYKPIPKYPETTRDLSFIVPKDVSYDEIRKVVLEVRPEELIDFRLIDVYEGEPIEAGKVSMTLSFTFVSYEKTLSDEEVDKIFWSIAKRLEEKLPVKIRTR</sequence>
<dbReference type="SUPFAM" id="SSF55681">
    <property type="entry name" value="Class II aaRS and biotin synthetases"/>
    <property type="match status" value="1"/>
</dbReference>
<dbReference type="Pfam" id="PF01588">
    <property type="entry name" value="tRNA_bind"/>
    <property type="match status" value="1"/>
</dbReference>
<dbReference type="PROSITE" id="PS51483">
    <property type="entry name" value="B5"/>
    <property type="match status" value="1"/>
</dbReference>
<dbReference type="KEGG" id="ttk:TST_0285"/>
<feature type="domain" description="TRNA-binding" evidence="17">
    <location>
        <begin position="40"/>
        <end position="148"/>
    </location>
</feature>
<evidence type="ECO:0000259" key="17">
    <source>
        <dbReference type="PROSITE" id="PS50886"/>
    </source>
</evidence>
<dbReference type="GO" id="GO:0004826">
    <property type="term" value="F:phenylalanine-tRNA ligase activity"/>
    <property type="evidence" value="ECO:0007669"/>
    <property type="project" value="UniProtKB-UniRule"/>
</dbReference>
<dbReference type="SUPFAM" id="SSF46955">
    <property type="entry name" value="Putative DNA-binding domain"/>
    <property type="match status" value="1"/>
</dbReference>
<dbReference type="InterPro" id="IPR005146">
    <property type="entry name" value="B3/B4_tRNA-bd"/>
</dbReference>
<dbReference type="EMBL" id="AP013035">
    <property type="protein sequence ID" value="BAT71094.1"/>
    <property type="molecule type" value="Genomic_DNA"/>
</dbReference>
<comment type="cofactor">
    <cofactor evidence="15">
        <name>Mg(2+)</name>
        <dbReference type="ChEBI" id="CHEBI:18420"/>
    </cofactor>
    <text evidence="15">Binds 2 magnesium ions per tetramer.</text>
</comment>
<dbReference type="InterPro" id="IPR005121">
    <property type="entry name" value="Fdx_antiC-bd"/>
</dbReference>
<dbReference type="NCBIfam" id="TIGR00472">
    <property type="entry name" value="pheT_bact"/>
    <property type="match status" value="1"/>
</dbReference>